<feature type="compositionally biased region" description="Low complexity" evidence="1">
    <location>
        <begin position="1"/>
        <end position="21"/>
    </location>
</feature>
<evidence type="ECO:0000313" key="2">
    <source>
        <dbReference type="EMBL" id="KAL0955345.1"/>
    </source>
</evidence>
<keyword evidence="3" id="KW-1185">Reference proteome</keyword>
<organism evidence="2 3">
    <name type="scientific">Hohenbuehelia grisea</name>
    <dbReference type="NCBI Taxonomy" id="104357"/>
    <lineage>
        <taxon>Eukaryota</taxon>
        <taxon>Fungi</taxon>
        <taxon>Dikarya</taxon>
        <taxon>Basidiomycota</taxon>
        <taxon>Agaricomycotina</taxon>
        <taxon>Agaricomycetes</taxon>
        <taxon>Agaricomycetidae</taxon>
        <taxon>Agaricales</taxon>
        <taxon>Pleurotineae</taxon>
        <taxon>Pleurotaceae</taxon>
        <taxon>Hohenbuehelia</taxon>
    </lineage>
</organism>
<name>A0ABR3JJL9_9AGAR</name>
<protein>
    <submittedName>
        <fullName evidence="2">Uncharacterized protein</fullName>
    </submittedName>
</protein>
<dbReference type="EMBL" id="JASNQZ010000006">
    <property type="protein sequence ID" value="KAL0955345.1"/>
    <property type="molecule type" value="Genomic_DNA"/>
</dbReference>
<reference evidence="3" key="1">
    <citation type="submission" date="2024-06" db="EMBL/GenBank/DDBJ databases">
        <title>Multi-omics analyses provide insights into the biosynthesis of the anticancer antibiotic pleurotin in Hohenbuehelia grisea.</title>
        <authorList>
            <person name="Weaver J.A."/>
            <person name="Alberti F."/>
        </authorList>
    </citation>
    <scope>NUCLEOTIDE SEQUENCE [LARGE SCALE GENOMIC DNA]</scope>
    <source>
        <strain evidence="3">T-177</strain>
    </source>
</reference>
<feature type="region of interest" description="Disordered" evidence="1">
    <location>
        <begin position="1"/>
        <end position="89"/>
    </location>
</feature>
<comment type="caution">
    <text evidence="2">The sequence shown here is derived from an EMBL/GenBank/DDBJ whole genome shotgun (WGS) entry which is preliminary data.</text>
</comment>
<evidence type="ECO:0000256" key="1">
    <source>
        <dbReference type="SAM" id="MobiDB-lite"/>
    </source>
</evidence>
<gene>
    <name evidence="2" type="ORF">HGRIS_001594</name>
</gene>
<sequence length="101" mass="10420">MQHMLPQAAQAAPQGSSQIAPETPNRAPGPAIAQPNERRTTSTSRSQSRAGRSESRTAGAGPSGSRATDAGRESRTALRLGAAPSNGPDAAANIYELFHLD</sequence>
<feature type="compositionally biased region" description="Low complexity" evidence="1">
    <location>
        <begin position="41"/>
        <end position="50"/>
    </location>
</feature>
<proteinExistence type="predicted"/>
<evidence type="ECO:0000313" key="3">
    <source>
        <dbReference type="Proteomes" id="UP001556367"/>
    </source>
</evidence>
<dbReference type="Proteomes" id="UP001556367">
    <property type="component" value="Unassembled WGS sequence"/>
</dbReference>
<accession>A0ABR3JJL9</accession>